<keyword evidence="1" id="KW-0472">Membrane</keyword>
<name>A0A0U3E3L2_9CREN</name>
<evidence type="ECO:0000256" key="1">
    <source>
        <dbReference type="SAM" id="Phobius"/>
    </source>
</evidence>
<accession>A0A0U3E3L2</accession>
<sequence length="211" mass="23346">MNSEEVPTYMLLKSNLCSAITNYWTVIVSFSAITSLIFIPLVNALDIYSLIVTFLILRSLILLLARLNVTSNNNVPILDRLSGRLRIGKLMSKNLSQFSQKDFKLQLMFIVMALILISLATVTNNYVMTESFLIVSIIIINAGILYTLIEPSEVALPAALWSLGSIVYALVELYYTGLPLVYVLSIIVTSDVFAILGLNAKGIEECVNAMK</sequence>
<feature type="transmembrane region" description="Helical" evidence="1">
    <location>
        <begin position="181"/>
        <end position="200"/>
    </location>
</feature>
<evidence type="ECO:0000313" key="3">
    <source>
        <dbReference type="Proteomes" id="UP000060778"/>
    </source>
</evidence>
<dbReference type="STRING" id="940295.EYM_04425"/>
<keyword evidence="3" id="KW-1185">Reference proteome</keyword>
<reference evidence="2 3" key="1">
    <citation type="submission" date="2013-11" db="EMBL/GenBank/DDBJ databases">
        <title>Comparative genomics of Ignicoccus.</title>
        <authorList>
            <person name="Podar M."/>
        </authorList>
    </citation>
    <scope>NUCLEOTIDE SEQUENCE [LARGE SCALE GENOMIC DNA]</scope>
    <source>
        <strain evidence="2 3">DSM 13165</strain>
    </source>
</reference>
<feature type="transmembrane region" description="Helical" evidence="1">
    <location>
        <begin position="21"/>
        <end position="41"/>
    </location>
</feature>
<dbReference type="RefSeq" id="WP_075049831.1">
    <property type="nucleotide sequence ID" value="NZ_CP006867.1"/>
</dbReference>
<keyword evidence="1" id="KW-1133">Transmembrane helix</keyword>
<feature type="transmembrane region" description="Helical" evidence="1">
    <location>
        <begin position="132"/>
        <end position="149"/>
    </location>
</feature>
<feature type="transmembrane region" description="Helical" evidence="1">
    <location>
        <begin position="47"/>
        <end position="65"/>
    </location>
</feature>
<feature type="transmembrane region" description="Helical" evidence="1">
    <location>
        <begin position="107"/>
        <end position="126"/>
    </location>
</feature>
<dbReference type="AlphaFoldDB" id="A0A0U3E3L2"/>
<feature type="transmembrane region" description="Helical" evidence="1">
    <location>
        <begin position="156"/>
        <end position="175"/>
    </location>
</feature>
<keyword evidence="1" id="KW-0812">Transmembrane</keyword>
<gene>
    <name evidence="2" type="ORF">EYM_04425</name>
</gene>
<dbReference type="EMBL" id="CP006867">
    <property type="protein sequence ID" value="ALU12491.1"/>
    <property type="molecule type" value="Genomic_DNA"/>
</dbReference>
<dbReference type="KEGG" id="iis:EYM_04425"/>
<proteinExistence type="predicted"/>
<evidence type="ECO:0000313" key="2">
    <source>
        <dbReference type="EMBL" id="ALU12491.1"/>
    </source>
</evidence>
<dbReference type="GeneID" id="30680276"/>
<organism evidence="2 3">
    <name type="scientific">Ignicoccus islandicus DSM 13165</name>
    <dbReference type="NCBI Taxonomy" id="940295"/>
    <lineage>
        <taxon>Archaea</taxon>
        <taxon>Thermoproteota</taxon>
        <taxon>Thermoprotei</taxon>
        <taxon>Desulfurococcales</taxon>
        <taxon>Desulfurococcaceae</taxon>
        <taxon>Ignicoccus</taxon>
    </lineage>
</organism>
<dbReference type="Proteomes" id="UP000060778">
    <property type="component" value="Chromosome"/>
</dbReference>
<protein>
    <submittedName>
        <fullName evidence="2">Uncharacterized protein</fullName>
    </submittedName>
</protein>